<sequence length="355" mass="39854">MIVQQKEEMSLRELVLKIQRCCRYVLGKWMIIGICGVAGAAAGTMLALLDEKKFAGELTFVLEESRSSPLSAYAGVASQLGVDLNTGSSNGVFEGDNIMKFLSSRLMVERTLLFPVITGKDKKTLADLYMEFSGLQEKWSRHKRLQGINFPAGYKRAKFSLLQDSILNVLQERIVENNLEVSKPDKKLNFISVKCISRNELFSKVFTEQLVKEATDFYIETKTMRNKANTERLQGQADSLKTVLSKKVYTAASVQDLYFNPAKQVAGIRAEEELRDKLILQTMYAEVVKNLEISKMAMAQETPVIQIVDTPILPLKIKKLGILKGIFLGGILGGLLAGAFFLVKYTYRRILRDEV</sequence>
<evidence type="ECO:0000256" key="1">
    <source>
        <dbReference type="SAM" id="Phobius"/>
    </source>
</evidence>
<dbReference type="RefSeq" id="WP_145713255.1">
    <property type="nucleotide sequence ID" value="NZ_BAAAFY010000001.1"/>
</dbReference>
<evidence type="ECO:0008006" key="4">
    <source>
        <dbReference type="Google" id="ProtNLM"/>
    </source>
</evidence>
<feature type="transmembrane region" description="Helical" evidence="1">
    <location>
        <begin position="322"/>
        <end position="343"/>
    </location>
</feature>
<accession>A0A562T576</accession>
<dbReference type="EMBL" id="VLLG01000003">
    <property type="protein sequence ID" value="TWI88216.1"/>
    <property type="molecule type" value="Genomic_DNA"/>
</dbReference>
<gene>
    <name evidence="2" type="ORF">LX66_2299</name>
</gene>
<dbReference type="AlphaFoldDB" id="A0A562T576"/>
<keyword evidence="1" id="KW-1133">Transmembrane helix</keyword>
<keyword evidence="3" id="KW-1185">Reference proteome</keyword>
<organism evidence="2 3">
    <name type="scientific">Chitinophaga japonensis</name>
    <name type="common">Flexibacter japonensis</name>
    <dbReference type="NCBI Taxonomy" id="104662"/>
    <lineage>
        <taxon>Bacteria</taxon>
        <taxon>Pseudomonadati</taxon>
        <taxon>Bacteroidota</taxon>
        <taxon>Chitinophagia</taxon>
        <taxon>Chitinophagales</taxon>
        <taxon>Chitinophagaceae</taxon>
        <taxon>Chitinophaga</taxon>
    </lineage>
</organism>
<keyword evidence="1" id="KW-0812">Transmembrane</keyword>
<reference evidence="2 3" key="1">
    <citation type="journal article" date="2013" name="Stand. Genomic Sci.">
        <title>Genomic Encyclopedia of Type Strains, Phase I: The one thousand microbial genomes (KMG-I) project.</title>
        <authorList>
            <person name="Kyrpides N.C."/>
            <person name="Woyke T."/>
            <person name="Eisen J.A."/>
            <person name="Garrity G."/>
            <person name="Lilburn T.G."/>
            <person name="Beck B.J."/>
            <person name="Whitman W.B."/>
            <person name="Hugenholtz P."/>
            <person name="Klenk H.P."/>
        </authorList>
    </citation>
    <scope>NUCLEOTIDE SEQUENCE [LARGE SCALE GENOMIC DNA]</scope>
    <source>
        <strain evidence="2 3">DSM 13484</strain>
    </source>
</reference>
<feature type="transmembrane region" description="Helical" evidence="1">
    <location>
        <begin position="29"/>
        <end position="49"/>
    </location>
</feature>
<comment type="caution">
    <text evidence="2">The sequence shown here is derived from an EMBL/GenBank/DDBJ whole genome shotgun (WGS) entry which is preliminary data.</text>
</comment>
<evidence type="ECO:0000313" key="3">
    <source>
        <dbReference type="Proteomes" id="UP000316778"/>
    </source>
</evidence>
<proteinExistence type="predicted"/>
<protein>
    <recommendedName>
        <fullName evidence="4">Subunit length determinant protein</fullName>
    </recommendedName>
</protein>
<evidence type="ECO:0000313" key="2">
    <source>
        <dbReference type="EMBL" id="TWI88216.1"/>
    </source>
</evidence>
<keyword evidence="1" id="KW-0472">Membrane</keyword>
<dbReference type="Proteomes" id="UP000316778">
    <property type="component" value="Unassembled WGS sequence"/>
</dbReference>
<name>A0A562T576_CHIJA</name>